<name>A0A7S4K968_9STRA</name>
<organism evidence="1">
    <name type="scientific">Odontella aurita</name>
    <dbReference type="NCBI Taxonomy" id="265563"/>
    <lineage>
        <taxon>Eukaryota</taxon>
        <taxon>Sar</taxon>
        <taxon>Stramenopiles</taxon>
        <taxon>Ochrophyta</taxon>
        <taxon>Bacillariophyta</taxon>
        <taxon>Mediophyceae</taxon>
        <taxon>Biddulphiophycidae</taxon>
        <taxon>Eupodiscales</taxon>
        <taxon>Odontellaceae</taxon>
        <taxon>Odontella</taxon>
    </lineage>
</organism>
<dbReference type="EMBL" id="HBKQ01060309">
    <property type="protein sequence ID" value="CAE2287384.1"/>
    <property type="molecule type" value="Transcribed_RNA"/>
</dbReference>
<sequence>MANIKISWHLNNRDLDLDALRSAFGIWSHPLATYAKMTQLKCRRSCQKDDRDDIFKNCQTVSISRNDRRSEQYVHEAEEDKGVVAYGEGSEGFRCEQGELSYRHPGTCGPELTPLRTKAAKMMYTIDLVSPGGSKSCALLSSYEMQLSIRVDNEHYSLYYDCFEYKPEAIEMEKESLPALRQMRDFERTVYTKHPMRNYTFWNVSDIMQLDDSDPQLDEKVHPHKRSIHGQNIETLHFKAMSETFMNSKLWRIKVPLSSVVGIRLEQAGSELGVSGGIKEDQRDLHAVLILELSSPVAAADNAFAVRTVGSQCCAENQFRSVGDWTQGGVASQAIRHYIYGSIYEIKELAAHLCCIDEQIESMLAATKRKEKDIIAIWPNTLAGISHHELNYQATPEKQLDLSAEAFLEEDKGSDDERTDLIPEGLAWNGKIKSLKWAMANIICDKANSGSDEDLQLAMAQSQALGFDLMNTLEMDIDEEPDSIPDY</sequence>
<proteinExistence type="predicted"/>
<dbReference type="AlphaFoldDB" id="A0A7S4K968"/>
<evidence type="ECO:0000313" key="1">
    <source>
        <dbReference type="EMBL" id="CAE2287384.1"/>
    </source>
</evidence>
<reference evidence="1" key="1">
    <citation type="submission" date="2021-01" db="EMBL/GenBank/DDBJ databases">
        <authorList>
            <person name="Corre E."/>
            <person name="Pelletier E."/>
            <person name="Niang G."/>
            <person name="Scheremetjew M."/>
            <person name="Finn R."/>
            <person name="Kale V."/>
            <person name="Holt S."/>
            <person name="Cochrane G."/>
            <person name="Meng A."/>
            <person name="Brown T."/>
            <person name="Cohen L."/>
        </authorList>
    </citation>
    <scope>NUCLEOTIDE SEQUENCE</scope>
    <source>
        <strain evidence="1">Isolate 1302-5</strain>
    </source>
</reference>
<gene>
    <name evidence="1" type="ORF">OAUR00152_LOCUS41165</name>
</gene>
<accession>A0A7S4K968</accession>
<protein>
    <submittedName>
        <fullName evidence="1">Uncharacterized protein</fullName>
    </submittedName>
</protein>